<organism evidence="2 3">
    <name type="scientific">Actinomadura monticuli</name>
    <dbReference type="NCBI Taxonomy" id="3097367"/>
    <lineage>
        <taxon>Bacteria</taxon>
        <taxon>Bacillati</taxon>
        <taxon>Actinomycetota</taxon>
        <taxon>Actinomycetes</taxon>
        <taxon>Streptosporangiales</taxon>
        <taxon>Thermomonosporaceae</taxon>
        <taxon>Actinomadura</taxon>
    </lineage>
</organism>
<dbReference type="Proteomes" id="UP001569963">
    <property type="component" value="Unassembled WGS sequence"/>
</dbReference>
<comment type="caution">
    <text evidence="2">The sequence shown here is derived from an EMBL/GenBank/DDBJ whole genome shotgun (WGS) entry which is preliminary data.</text>
</comment>
<keyword evidence="3" id="KW-1185">Reference proteome</keyword>
<evidence type="ECO:0000313" key="2">
    <source>
        <dbReference type="EMBL" id="MFA1540704.1"/>
    </source>
</evidence>
<reference evidence="2 3" key="1">
    <citation type="submission" date="2023-11" db="EMBL/GenBank/DDBJ databases">
        <title>Actinomadura monticuli sp. nov., isolated from volcanic ash.</title>
        <authorList>
            <person name="Lee S.D."/>
            <person name="Yang H."/>
            <person name="Kim I.S."/>
        </authorList>
    </citation>
    <scope>NUCLEOTIDE SEQUENCE [LARGE SCALE GENOMIC DNA]</scope>
    <source>
        <strain evidence="2 3">DLS-62</strain>
    </source>
</reference>
<proteinExistence type="predicted"/>
<gene>
    <name evidence="2" type="ORF">SM611_17390</name>
</gene>
<protein>
    <submittedName>
        <fullName evidence="2">DUF397 domain-containing protein</fullName>
    </submittedName>
</protein>
<dbReference type="RefSeq" id="WP_371950615.1">
    <property type="nucleotide sequence ID" value="NZ_JAXCEI010000007.1"/>
</dbReference>
<evidence type="ECO:0000259" key="1">
    <source>
        <dbReference type="Pfam" id="PF04149"/>
    </source>
</evidence>
<sequence>MEVSTMGLSRVTWRKARSSANNGSCVEVGSWHKNGADQEGHGLEIDDRWVESRRDSQQGSCVEIPAGEVIALARDSKDPDGPVLCFGADAWSAFLTTVKTGHFDLR</sequence>
<dbReference type="InterPro" id="IPR007278">
    <property type="entry name" value="DUF397"/>
</dbReference>
<accession>A0ABV4QBZ5</accession>
<dbReference type="Pfam" id="PF04149">
    <property type="entry name" value="DUF397"/>
    <property type="match status" value="1"/>
</dbReference>
<dbReference type="EMBL" id="JAXCEI010000007">
    <property type="protein sequence ID" value="MFA1540704.1"/>
    <property type="molecule type" value="Genomic_DNA"/>
</dbReference>
<evidence type="ECO:0000313" key="3">
    <source>
        <dbReference type="Proteomes" id="UP001569963"/>
    </source>
</evidence>
<name>A0ABV4QBZ5_9ACTN</name>
<feature type="domain" description="DUF397" evidence="1">
    <location>
        <begin position="48"/>
        <end position="99"/>
    </location>
</feature>